<dbReference type="Gene3D" id="3.20.20.140">
    <property type="entry name" value="Metal-dependent hydrolases"/>
    <property type="match status" value="1"/>
</dbReference>
<dbReference type="Pfam" id="PF04909">
    <property type="entry name" value="Amidohydro_2"/>
    <property type="match status" value="1"/>
</dbReference>
<accession>A0A7L5E2E5</accession>
<organism evidence="3 4">
    <name type="scientific">Mucilaginibacter robiniae</name>
    <dbReference type="NCBI Taxonomy" id="2728022"/>
    <lineage>
        <taxon>Bacteria</taxon>
        <taxon>Pseudomonadati</taxon>
        <taxon>Bacteroidota</taxon>
        <taxon>Sphingobacteriia</taxon>
        <taxon>Sphingobacteriales</taxon>
        <taxon>Sphingobacteriaceae</taxon>
        <taxon>Mucilaginibacter</taxon>
    </lineage>
</organism>
<keyword evidence="1" id="KW-0456">Lyase</keyword>
<dbReference type="InterPro" id="IPR032465">
    <property type="entry name" value="ACMSD"/>
</dbReference>
<evidence type="ECO:0000313" key="3">
    <source>
        <dbReference type="EMBL" id="QJD96597.1"/>
    </source>
</evidence>
<evidence type="ECO:0000259" key="2">
    <source>
        <dbReference type="Pfam" id="PF04909"/>
    </source>
</evidence>
<dbReference type="Proteomes" id="UP000503278">
    <property type="component" value="Chromosome"/>
</dbReference>
<dbReference type="PANTHER" id="PTHR21240:SF30">
    <property type="entry name" value="AMIDOHYDROLASE-RELATED DOMAIN-CONTAINING PROTEIN-RELATED"/>
    <property type="match status" value="1"/>
</dbReference>
<dbReference type="GO" id="GO:0019748">
    <property type="term" value="P:secondary metabolic process"/>
    <property type="evidence" value="ECO:0007669"/>
    <property type="project" value="TreeGrafter"/>
</dbReference>
<dbReference type="EMBL" id="CP051682">
    <property type="protein sequence ID" value="QJD96597.1"/>
    <property type="molecule type" value="Genomic_DNA"/>
</dbReference>
<dbReference type="SUPFAM" id="SSF51556">
    <property type="entry name" value="Metallo-dependent hydrolases"/>
    <property type="match status" value="1"/>
</dbReference>
<dbReference type="PANTHER" id="PTHR21240">
    <property type="entry name" value="2-AMINO-3-CARBOXYLMUCONATE-6-SEMIALDEHYDE DECARBOXYLASE"/>
    <property type="match status" value="1"/>
</dbReference>
<keyword evidence="4" id="KW-1185">Reference proteome</keyword>
<name>A0A7L5E2E5_9SPHI</name>
<gene>
    <name evidence="3" type="ORF">HH214_12260</name>
</gene>
<protein>
    <submittedName>
        <fullName evidence="3">Amidohydrolase</fullName>
    </submittedName>
</protein>
<dbReference type="GO" id="GO:0016831">
    <property type="term" value="F:carboxy-lyase activity"/>
    <property type="evidence" value="ECO:0007669"/>
    <property type="project" value="InterPro"/>
</dbReference>
<keyword evidence="3" id="KW-0378">Hydrolase</keyword>
<dbReference type="GO" id="GO:0005829">
    <property type="term" value="C:cytosol"/>
    <property type="evidence" value="ECO:0007669"/>
    <property type="project" value="TreeGrafter"/>
</dbReference>
<dbReference type="GO" id="GO:0016787">
    <property type="term" value="F:hydrolase activity"/>
    <property type="evidence" value="ECO:0007669"/>
    <property type="project" value="UniProtKB-KW"/>
</dbReference>
<reference evidence="3 4" key="1">
    <citation type="submission" date="2020-04" db="EMBL/GenBank/DDBJ databases">
        <title>Genome sequencing of novel species.</title>
        <authorList>
            <person name="Heo J."/>
            <person name="Kim S.-J."/>
            <person name="Kim J.-S."/>
            <person name="Hong S.-B."/>
            <person name="Kwon S.-W."/>
        </authorList>
    </citation>
    <scope>NUCLEOTIDE SEQUENCE [LARGE SCALE GENOMIC DNA]</scope>
    <source>
        <strain evidence="3 4">F39-2</strain>
    </source>
</reference>
<evidence type="ECO:0000256" key="1">
    <source>
        <dbReference type="ARBA" id="ARBA00023239"/>
    </source>
</evidence>
<dbReference type="InterPro" id="IPR006680">
    <property type="entry name" value="Amidohydro-rel"/>
</dbReference>
<sequence length="329" mass="35779">MRVVALEEHISLPDLVKQIPAEAIAKHSLTTPPDLVPTIKKVEPQLAEIGPERLNSMDENGISVQVLSVSGAGAELLSAEQGPALARQYNDALAQATTTYSKRFAAFAHSPLTNPEAAAAELERTVNTYGFKGAMINGLTQDQFLDDPKFAPLLAKAEALEVPLYLHPGIPPKTVVNAYYSNLPEKAAAVLATAGFGWHAETAIHILRLIVSGTFDRYPKLQLIIGHMGEMLPVMMARCDVMFKATDAKTSRSVSEVLKQQVYITTSGIFTNPPLQAAIATFGIDRILFSVDYPYSPNEQGKAFMDGLDLNEEDKEKLLHGNADRLLKL</sequence>
<dbReference type="InterPro" id="IPR032466">
    <property type="entry name" value="Metal_Hydrolase"/>
</dbReference>
<proteinExistence type="predicted"/>
<evidence type="ECO:0000313" key="4">
    <source>
        <dbReference type="Proteomes" id="UP000503278"/>
    </source>
</evidence>
<dbReference type="KEGG" id="mrob:HH214_12260"/>
<feature type="domain" description="Amidohydrolase-related" evidence="2">
    <location>
        <begin position="55"/>
        <end position="329"/>
    </location>
</feature>
<dbReference type="RefSeq" id="WP_169608058.1">
    <property type="nucleotide sequence ID" value="NZ_CP051682.1"/>
</dbReference>
<dbReference type="AlphaFoldDB" id="A0A7L5E2E5"/>